<reference evidence="1 2" key="1">
    <citation type="submission" date="2016-03" db="EMBL/GenBank/DDBJ databases">
        <title>Genome sequence of Variovorax paradoxus KB5.</title>
        <authorList>
            <person name="Jeong H."/>
            <person name="Hong C.E."/>
            <person name="Jo S.H."/>
            <person name="Park J.M."/>
        </authorList>
    </citation>
    <scope>NUCLEOTIDE SEQUENCE [LARGE SCALE GENOMIC DNA]</scope>
    <source>
        <strain evidence="1 2">KB5</strain>
    </source>
</reference>
<name>A0AA91DR94_VARPD</name>
<organism evidence="1 2">
    <name type="scientific">Variovorax paradoxus</name>
    <dbReference type="NCBI Taxonomy" id="34073"/>
    <lineage>
        <taxon>Bacteria</taxon>
        <taxon>Pseudomonadati</taxon>
        <taxon>Pseudomonadota</taxon>
        <taxon>Betaproteobacteria</taxon>
        <taxon>Burkholderiales</taxon>
        <taxon>Comamonadaceae</taxon>
        <taxon>Variovorax</taxon>
    </lineage>
</organism>
<dbReference type="Proteomes" id="UP000077852">
    <property type="component" value="Unassembled WGS sequence"/>
</dbReference>
<dbReference type="EMBL" id="LVHG01000027">
    <property type="protein sequence ID" value="OAK66065.1"/>
    <property type="molecule type" value="Genomic_DNA"/>
</dbReference>
<evidence type="ECO:0008006" key="3">
    <source>
        <dbReference type="Google" id="ProtNLM"/>
    </source>
</evidence>
<protein>
    <recommendedName>
        <fullName evidence="3">Phage tail assembly protein</fullName>
    </recommendedName>
</protein>
<accession>A0AA91DR94</accession>
<evidence type="ECO:0000313" key="2">
    <source>
        <dbReference type="Proteomes" id="UP000077852"/>
    </source>
</evidence>
<dbReference type="RefSeq" id="WP_081266655.1">
    <property type="nucleotide sequence ID" value="NZ_LVHG01000027.1"/>
</dbReference>
<comment type="caution">
    <text evidence="1">The sequence shown here is derived from an EMBL/GenBank/DDBJ whole genome shotgun (WGS) entry which is preliminary data.</text>
</comment>
<gene>
    <name evidence="1" type="ORF">A3K87_09880</name>
</gene>
<proteinExistence type="predicted"/>
<dbReference type="AlphaFoldDB" id="A0AA91DR94"/>
<evidence type="ECO:0000313" key="1">
    <source>
        <dbReference type="EMBL" id="OAK66065.1"/>
    </source>
</evidence>
<sequence>MDTEKTIPLRKPVTLGDIVYDKLELREPVAGEIEKASSTATSSIGSVINLISIVGKVPRRVAEGLCQRDFQEAGDFLDSFSKAVPTTGETSLQS</sequence>
<dbReference type="Pfam" id="PF10109">
    <property type="entry name" value="Phage_TAC_7"/>
    <property type="match status" value="1"/>
</dbReference>
<dbReference type="InterPro" id="IPR019289">
    <property type="entry name" value="Phage_tail_E/E"/>
</dbReference>